<evidence type="ECO:0000256" key="2">
    <source>
        <dbReference type="ARBA" id="ARBA00023163"/>
    </source>
</evidence>
<evidence type="ECO:0000256" key="3">
    <source>
        <dbReference type="PROSITE-ProRule" id="PRU01191"/>
    </source>
</evidence>
<reference evidence="5 6" key="1">
    <citation type="submission" date="2021-02" db="EMBL/GenBank/DDBJ databases">
        <title>Plant Genome Project.</title>
        <authorList>
            <person name="Zhang R.-G."/>
        </authorList>
    </citation>
    <scope>NUCLEOTIDE SEQUENCE [LARGE SCALE GENOMIC DNA]</scope>
    <source>
        <tissue evidence="5">Leaves</tissue>
    </source>
</reference>
<feature type="compositionally biased region" description="Polar residues" evidence="4">
    <location>
        <begin position="210"/>
        <end position="221"/>
    </location>
</feature>
<organism evidence="5 6">
    <name type="scientific">Xanthoceras sorbifolium</name>
    <dbReference type="NCBI Taxonomy" id="99658"/>
    <lineage>
        <taxon>Eukaryota</taxon>
        <taxon>Viridiplantae</taxon>
        <taxon>Streptophyta</taxon>
        <taxon>Embryophyta</taxon>
        <taxon>Tracheophyta</taxon>
        <taxon>Spermatophyta</taxon>
        <taxon>Magnoliopsida</taxon>
        <taxon>eudicotyledons</taxon>
        <taxon>Gunneridae</taxon>
        <taxon>Pentapetalae</taxon>
        <taxon>rosids</taxon>
        <taxon>malvids</taxon>
        <taxon>Sapindales</taxon>
        <taxon>Sapindaceae</taxon>
        <taxon>Xanthoceroideae</taxon>
        <taxon>Xanthoceras</taxon>
    </lineage>
</organism>
<protein>
    <submittedName>
        <fullName evidence="5">Uncharacterized protein</fullName>
    </submittedName>
</protein>
<comment type="caution">
    <text evidence="5">The sequence shown here is derived from an EMBL/GenBank/DDBJ whole genome shotgun (WGS) entry which is preliminary data.</text>
</comment>
<comment type="similarity">
    <text evidence="3">Belongs to the GRAS family.</text>
</comment>
<dbReference type="Proteomes" id="UP000827721">
    <property type="component" value="Unassembled WGS sequence"/>
</dbReference>
<dbReference type="PANTHER" id="PTHR31636">
    <property type="entry name" value="OSJNBA0084A10.13 PROTEIN-RELATED"/>
    <property type="match status" value="1"/>
</dbReference>
<feature type="short sequence motif" description="VHIID" evidence="3">
    <location>
        <begin position="438"/>
        <end position="442"/>
    </location>
</feature>
<evidence type="ECO:0000256" key="1">
    <source>
        <dbReference type="ARBA" id="ARBA00023015"/>
    </source>
</evidence>
<dbReference type="Pfam" id="PF03514">
    <property type="entry name" value="GRAS"/>
    <property type="match status" value="1"/>
</dbReference>
<keyword evidence="1" id="KW-0805">Transcription regulation</keyword>
<evidence type="ECO:0000313" key="5">
    <source>
        <dbReference type="EMBL" id="KAH7550015.1"/>
    </source>
</evidence>
<feature type="region of interest" description="VHIID" evidence="3">
    <location>
        <begin position="407"/>
        <end position="472"/>
    </location>
</feature>
<evidence type="ECO:0000313" key="6">
    <source>
        <dbReference type="Proteomes" id="UP000827721"/>
    </source>
</evidence>
<keyword evidence="6" id="KW-1185">Reference proteome</keyword>
<feature type="region of interest" description="Disordered" evidence="4">
    <location>
        <begin position="203"/>
        <end position="233"/>
    </location>
</feature>
<proteinExistence type="inferred from homology"/>
<dbReference type="EMBL" id="JAFEMO010000013">
    <property type="protein sequence ID" value="KAH7550015.1"/>
    <property type="molecule type" value="Genomic_DNA"/>
</dbReference>
<feature type="region of interest" description="SAW" evidence="3">
    <location>
        <begin position="626"/>
        <end position="701"/>
    </location>
</feature>
<dbReference type="InterPro" id="IPR005202">
    <property type="entry name" value="TF_GRAS"/>
</dbReference>
<feature type="region of interest" description="Leucine repeat II (LRII)" evidence="3">
    <location>
        <begin position="488"/>
        <end position="520"/>
    </location>
</feature>
<accession>A0ABQ8H7X4</accession>
<keyword evidence="2" id="KW-0804">Transcription</keyword>
<name>A0ABQ8H7X4_9ROSI</name>
<dbReference type="PROSITE" id="PS50985">
    <property type="entry name" value="GRAS"/>
    <property type="match status" value="1"/>
</dbReference>
<feature type="region of interest" description="Disordered" evidence="4">
    <location>
        <begin position="248"/>
        <end position="268"/>
    </location>
</feature>
<evidence type="ECO:0000256" key="4">
    <source>
        <dbReference type="SAM" id="MobiDB-lite"/>
    </source>
</evidence>
<feature type="region of interest" description="Disordered" evidence="4">
    <location>
        <begin position="17"/>
        <end position="65"/>
    </location>
</feature>
<gene>
    <name evidence="5" type="ORF">JRO89_XS13G0120200</name>
</gene>
<comment type="caution">
    <text evidence="3">Lacks conserved residue(s) required for the propagation of feature annotation.</text>
</comment>
<feature type="compositionally biased region" description="Basic and acidic residues" evidence="4">
    <location>
        <begin position="21"/>
        <end position="34"/>
    </location>
</feature>
<sequence>MNHLQFDHGLVPVYSNQNHVDGFKHNHNNHHEVPPHPSPPLQNNPHQNRDSAPCSGGSSDGDFPDFFGEHNHATLKYISEMLMEEDLEGKTCMLQDCLALQAAEKSFYEVLGQKYPPSLNQTPSCLNQNADYPDDCRTTSSSVDSSYSIITANNLVDLRWVTSQGKLESSPINQTSHIDSPESALLVPNLFREIQSFEHISRPVGGATKSLPNNDPVSNPSKPREEAVASTVTARSCNLSRKSYQLEDSHYVEQGRSNKHSATSLSESETSEMFDDVLLCNCQNKESESCLVHGIKDKSVEKVQQNGQAKLSGGKTRRGKKKGKKVELVDLCTLLTVCAQAVANYDQRTANDLLKQIRQHSSAFGDGTQRLAHYFAYGLEVRLAGTQTPISTHLSTRASAADVIQAYKVYISSCPFNRMSFLMSNRTILNLSQKATRLHIIDFGIGYGFQWPCFIHRVSQRLGGPPKLRITGIEFPQSGFRPAERVEETGRRLKSYCDRFNVPFKYNAIAQKWQTIRLEDLKIDREEITVVNCMYRMRNLPDDTVVVSSPRDAVLKLIKSINPDIFIHGVVSGTHNAPFFLPRFREALFHFSTLFDMLEATVPREDQGRMLFEREIYGNDAMNVIACEGIERVERPETYKQWQARNQRIGFRQLPLDRGLFKGVMNLVKSNYHQDFVIDEDGQWMLQGWKGRICYALSFWKPVQDNKRPQLYPLQAVAWWILKFYY</sequence>